<dbReference type="InterPro" id="IPR016166">
    <property type="entry name" value="FAD-bd_PCMH"/>
</dbReference>
<organism evidence="5 6">
    <name type="scientific">Cymbomonas tetramitiformis</name>
    <dbReference type="NCBI Taxonomy" id="36881"/>
    <lineage>
        <taxon>Eukaryota</taxon>
        <taxon>Viridiplantae</taxon>
        <taxon>Chlorophyta</taxon>
        <taxon>Pyramimonadophyceae</taxon>
        <taxon>Pyramimonadales</taxon>
        <taxon>Pyramimonadaceae</taxon>
        <taxon>Cymbomonas</taxon>
    </lineage>
</organism>
<dbReference type="InterPro" id="IPR016169">
    <property type="entry name" value="FAD-bd_PCMH_sub2"/>
</dbReference>
<dbReference type="Pfam" id="PF01408">
    <property type="entry name" value="GFO_IDH_MocA"/>
    <property type="match status" value="1"/>
</dbReference>
<dbReference type="Gene3D" id="3.30.465.10">
    <property type="match status" value="1"/>
</dbReference>
<dbReference type="Gene3D" id="3.40.50.720">
    <property type="entry name" value="NAD(P)-binding Rossmann-like Domain"/>
    <property type="match status" value="1"/>
</dbReference>
<dbReference type="Pfam" id="PF22725">
    <property type="entry name" value="GFO_IDH_MocA_C3"/>
    <property type="match status" value="1"/>
</dbReference>
<comment type="cofactor">
    <cofactor evidence="1">
        <name>FAD</name>
        <dbReference type="ChEBI" id="CHEBI:57692"/>
    </cofactor>
</comment>
<feature type="compositionally biased region" description="Basic and acidic residues" evidence="3">
    <location>
        <begin position="64"/>
        <end position="77"/>
    </location>
</feature>
<accession>A0AAE0KN86</accession>
<dbReference type="InterPro" id="IPR036318">
    <property type="entry name" value="FAD-bd_PCMH-like_sf"/>
</dbReference>
<dbReference type="AlphaFoldDB" id="A0AAE0KN86"/>
<dbReference type="PANTHER" id="PTHR43762">
    <property type="entry name" value="L-GULONOLACTONE OXIDASE"/>
    <property type="match status" value="1"/>
</dbReference>
<evidence type="ECO:0000256" key="2">
    <source>
        <dbReference type="ARBA" id="ARBA00010928"/>
    </source>
</evidence>
<gene>
    <name evidence="5" type="ORF">CYMTET_35832</name>
</gene>
<dbReference type="InterPro" id="IPR010031">
    <property type="entry name" value="FAD_lactone_oxidase-like"/>
</dbReference>
<dbReference type="Gene3D" id="3.30.43.10">
    <property type="entry name" value="Uridine Diphospho-n-acetylenolpyruvylglucosamine Reductase, domain 2"/>
    <property type="match status" value="1"/>
</dbReference>
<dbReference type="SUPFAM" id="SSF55347">
    <property type="entry name" value="Glyceraldehyde-3-phosphate dehydrogenase-like, C-terminal domain"/>
    <property type="match status" value="1"/>
</dbReference>
<sequence length="767" mass="81102">MPKGSYESEQPPSVEALPASAARSYSDSMQDARKARKAKVREERESKASKAKRAASATGSQDQKLGEEVGPEKPLRLEDTGLPTLRVAVVGCGWFARRMHLPVLQKLQRTRGNLRGFHLRLVALCSLSEESLKAALHVLGPEAEQVRCHTSLDKVLADTEVDVVDLVLPIPEMPAAIEAVLEAGKHVISEKPAAPSAAASCRLWQAYQRLGGAGQLDQGDAPLPVSERRRAGLAWCVQENWSHKPGVARVAALIQEGAVGNPTSYSLVVRRGLPSAQSTWRDQQQDDPHAAWAVDIGVHAVRAVRMWFGEVRSAGASTPDDQTLPGGKWEAAGKLEHITGVVGTMELGLFVQGTKDAAEVSHVEIRGDRGDILLWDMLNQRITVKPAQSPPGLAATTASEPSVDFTVHGDGWVGGGVRDSIEDALRQCAVVQGLVRAPAAGGAPHRTSAEDALRDSAVMRAFLRPDPAPPRPGADSGVRASEEPTSQGACKAPPLHHPGREWPLLAPGGYHLPTAGGVAGGQTGDPPLAVARCRTVGEVAAAMRTAAGAGVEARASGAGNSWSGCSEAAGGVRIDTSLMDLVLWAEDDLVCVQAGVLLRDLVKALQGRGKMLRSLPVLLDQTIAGAAATGSHGSSLHTGTVADAVEGAVVVLPGGVVRRLGRLDRHPVGEAQSSGGVALGGEGRQKQLDEEEEELLRAVRCGCGAAGVIVELVLQVESSYLVRKHEVAVPRSWLQDLALVDMRALLQRYEHVWVHWRLPLMGAVPSE</sequence>
<dbReference type="SUPFAM" id="SSF51735">
    <property type="entry name" value="NAD(P)-binding Rossmann-fold domains"/>
    <property type="match status" value="1"/>
</dbReference>
<evidence type="ECO:0000256" key="3">
    <source>
        <dbReference type="SAM" id="MobiDB-lite"/>
    </source>
</evidence>
<dbReference type="EMBL" id="LGRX02022973">
    <property type="protein sequence ID" value="KAK3254971.1"/>
    <property type="molecule type" value="Genomic_DNA"/>
</dbReference>
<dbReference type="GO" id="GO:0071949">
    <property type="term" value="F:FAD binding"/>
    <property type="evidence" value="ECO:0007669"/>
    <property type="project" value="InterPro"/>
</dbReference>
<dbReference type="InterPro" id="IPR036291">
    <property type="entry name" value="NAD(P)-bd_dom_sf"/>
</dbReference>
<feature type="region of interest" description="Disordered" evidence="3">
    <location>
        <begin position="1"/>
        <end position="77"/>
    </location>
</feature>
<feature type="domain" description="FAD-binding PCMH-type" evidence="4">
    <location>
        <begin position="523"/>
        <end position="719"/>
    </location>
</feature>
<name>A0AAE0KN86_9CHLO</name>
<dbReference type="InterPro" id="IPR006094">
    <property type="entry name" value="Oxid_FAD_bind_N"/>
</dbReference>
<evidence type="ECO:0000256" key="1">
    <source>
        <dbReference type="ARBA" id="ARBA00001974"/>
    </source>
</evidence>
<evidence type="ECO:0000259" key="4">
    <source>
        <dbReference type="PROSITE" id="PS51387"/>
    </source>
</evidence>
<dbReference type="PANTHER" id="PTHR43762:SF1">
    <property type="entry name" value="D-ARABINONO-1,4-LACTONE OXIDASE"/>
    <property type="match status" value="1"/>
</dbReference>
<dbReference type="Gene3D" id="3.30.360.10">
    <property type="entry name" value="Dihydrodipicolinate Reductase, domain 2"/>
    <property type="match status" value="1"/>
</dbReference>
<dbReference type="InterPro" id="IPR055170">
    <property type="entry name" value="GFO_IDH_MocA-like_dom"/>
</dbReference>
<proteinExistence type="inferred from homology"/>
<evidence type="ECO:0000313" key="6">
    <source>
        <dbReference type="Proteomes" id="UP001190700"/>
    </source>
</evidence>
<comment type="similarity">
    <text evidence="2">Belongs to the Gfo/Idh/MocA family.</text>
</comment>
<comment type="caution">
    <text evidence="5">The sequence shown here is derived from an EMBL/GenBank/DDBJ whole genome shotgun (WGS) entry which is preliminary data.</text>
</comment>
<dbReference type="Pfam" id="PF01565">
    <property type="entry name" value="FAD_binding_4"/>
    <property type="match status" value="1"/>
</dbReference>
<dbReference type="InterPro" id="IPR016167">
    <property type="entry name" value="FAD-bd_PCMH_sub1"/>
</dbReference>
<protein>
    <recommendedName>
        <fullName evidence="4">FAD-binding PCMH-type domain-containing protein</fullName>
    </recommendedName>
</protein>
<feature type="non-terminal residue" evidence="5">
    <location>
        <position position="767"/>
    </location>
</feature>
<dbReference type="Proteomes" id="UP001190700">
    <property type="component" value="Unassembled WGS sequence"/>
</dbReference>
<dbReference type="GO" id="GO:0016899">
    <property type="term" value="F:oxidoreductase activity, acting on the CH-OH group of donors, oxygen as acceptor"/>
    <property type="evidence" value="ECO:0007669"/>
    <property type="project" value="InterPro"/>
</dbReference>
<dbReference type="SUPFAM" id="SSF56176">
    <property type="entry name" value="FAD-binding/transporter-associated domain-like"/>
    <property type="match status" value="1"/>
</dbReference>
<dbReference type="InterPro" id="IPR000683">
    <property type="entry name" value="Gfo/Idh/MocA-like_OxRdtase_N"/>
</dbReference>
<feature type="region of interest" description="Disordered" evidence="3">
    <location>
        <begin position="463"/>
        <end position="507"/>
    </location>
</feature>
<dbReference type="PROSITE" id="PS51387">
    <property type="entry name" value="FAD_PCMH"/>
    <property type="match status" value="1"/>
</dbReference>
<evidence type="ECO:0000313" key="5">
    <source>
        <dbReference type="EMBL" id="KAK3254971.1"/>
    </source>
</evidence>
<reference evidence="5 6" key="1">
    <citation type="journal article" date="2015" name="Genome Biol. Evol.">
        <title>Comparative Genomics of a Bacterivorous Green Alga Reveals Evolutionary Causalities and Consequences of Phago-Mixotrophic Mode of Nutrition.</title>
        <authorList>
            <person name="Burns J.A."/>
            <person name="Paasch A."/>
            <person name="Narechania A."/>
            <person name="Kim E."/>
        </authorList>
    </citation>
    <scope>NUCLEOTIDE SEQUENCE [LARGE SCALE GENOMIC DNA]</scope>
    <source>
        <strain evidence="5 6">PLY_AMNH</strain>
    </source>
</reference>
<keyword evidence="6" id="KW-1185">Reference proteome</keyword>